<dbReference type="HAMAP" id="MF_00772">
    <property type="entry name" value="OGT"/>
    <property type="match status" value="1"/>
</dbReference>
<dbReference type="Gene3D" id="1.10.10.10">
    <property type="entry name" value="Winged helix-like DNA-binding domain superfamily/Winged helix DNA-binding domain"/>
    <property type="match status" value="1"/>
</dbReference>
<evidence type="ECO:0000256" key="4">
    <source>
        <dbReference type="ARBA" id="ARBA00022603"/>
    </source>
</evidence>
<comment type="miscellaneous">
    <text evidence="9">This enzyme catalyzes only one turnover and therefore is not strictly catalytic. According to one definition, an enzyme is a biocatalyst that acts repeatedly and over many reaction cycles.</text>
</comment>
<name>A0A840MKA6_9PROT</name>
<dbReference type="InterPro" id="IPR036388">
    <property type="entry name" value="WH-like_DNA-bd_sf"/>
</dbReference>
<dbReference type="EC" id="2.1.1.63" evidence="9"/>
<accession>A0A840MKA6</accession>
<evidence type="ECO:0000256" key="2">
    <source>
        <dbReference type="ARBA" id="ARBA00008711"/>
    </source>
</evidence>
<evidence type="ECO:0000256" key="5">
    <source>
        <dbReference type="ARBA" id="ARBA00022679"/>
    </source>
</evidence>
<evidence type="ECO:0000256" key="1">
    <source>
        <dbReference type="ARBA" id="ARBA00001286"/>
    </source>
</evidence>
<evidence type="ECO:0000256" key="7">
    <source>
        <dbReference type="ARBA" id="ARBA00023204"/>
    </source>
</evidence>
<dbReference type="Proteomes" id="UP000575898">
    <property type="component" value="Unassembled WGS sequence"/>
</dbReference>
<comment type="subcellular location">
    <subcellularLocation>
        <location evidence="9">Cytoplasm</location>
    </subcellularLocation>
</comment>
<dbReference type="Gene3D" id="3.30.160.70">
    <property type="entry name" value="Methylated DNA-protein cysteine methyltransferase domain"/>
    <property type="match status" value="1"/>
</dbReference>
<evidence type="ECO:0000259" key="11">
    <source>
        <dbReference type="Pfam" id="PF02870"/>
    </source>
</evidence>
<evidence type="ECO:0000256" key="8">
    <source>
        <dbReference type="ARBA" id="ARBA00049348"/>
    </source>
</evidence>
<evidence type="ECO:0000256" key="6">
    <source>
        <dbReference type="ARBA" id="ARBA00022763"/>
    </source>
</evidence>
<comment type="similarity">
    <text evidence="2 9">Belongs to the MGMT family.</text>
</comment>
<feature type="domain" description="Methylated-DNA-[protein]-cysteine S-methyltransferase DNA binding" evidence="10">
    <location>
        <begin position="77"/>
        <end position="156"/>
    </location>
</feature>
<evidence type="ECO:0000313" key="13">
    <source>
        <dbReference type="Proteomes" id="UP000575898"/>
    </source>
</evidence>
<evidence type="ECO:0000256" key="3">
    <source>
        <dbReference type="ARBA" id="ARBA00022490"/>
    </source>
</evidence>
<dbReference type="RefSeq" id="WP_184036481.1">
    <property type="nucleotide sequence ID" value="NZ_JACHHY010000006.1"/>
</dbReference>
<keyword evidence="5 9" id="KW-0808">Transferase</keyword>
<dbReference type="EMBL" id="JACHHY010000006">
    <property type="protein sequence ID" value="MBB5017935.1"/>
    <property type="molecule type" value="Genomic_DNA"/>
</dbReference>
<dbReference type="Pfam" id="PF02870">
    <property type="entry name" value="Methyltransf_1N"/>
    <property type="match status" value="1"/>
</dbReference>
<dbReference type="InterPro" id="IPR023546">
    <property type="entry name" value="MGMT"/>
</dbReference>
<keyword evidence="4 9" id="KW-0489">Methyltransferase</keyword>
<keyword evidence="6 9" id="KW-0227">DNA damage</keyword>
<organism evidence="12 13">
    <name type="scientific">Chitinivorax tropicus</name>
    <dbReference type="NCBI Taxonomy" id="714531"/>
    <lineage>
        <taxon>Bacteria</taxon>
        <taxon>Pseudomonadati</taxon>
        <taxon>Pseudomonadota</taxon>
        <taxon>Betaproteobacteria</taxon>
        <taxon>Chitinivorax</taxon>
    </lineage>
</organism>
<dbReference type="Pfam" id="PF01035">
    <property type="entry name" value="DNA_binding_1"/>
    <property type="match status" value="1"/>
</dbReference>
<dbReference type="NCBIfam" id="TIGR00589">
    <property type="entry name" value="ogt"/>
    <property type="match status" value="1"/>
</dbReference>
<dbReference type="AlphaFoldDB" id="A0A840MKA6"/>
<dbReference type="PANTHER" id="PTHR10815">
    <property type="entry name" value="METHYLATED-DNA--PROTEIN-CYSTEINE METHYLTRANSFERASE"/>
    <property type="match status" value="1"/>
</dbReference>
<dbReference type="InterPro" id="IPR036217">
    <property type="entry name" value="MethylDNA_cys_MeTrfase_DNAb"/>
</dbReference>
<evidence type="ECO:0000256" key="9">
    <source>
        <dbReference type="HAMAP-Rule" id="MF_00772"/>
    </source>
</evidence>
<proteinExistence type="inferred from homology"/>
<dbReference type="InterPro" id="IPR036631">
    <property type="entry name" value="MGMT_N_sf"/>
</dbReference>
<keyword evidence="13" id="KW-1185">Reference proteome</keyword>
<dbReference type="CDD" id="cd06445">
    <property type="entry name" value="ATase"/>
    <property type="match status" value="1"/>
</dbReference>
<dbReference type="InterPro" id="IPR001497">
    <property type="entry name" value="MethylDNA_cys_MeTrfase_AS"/>
</dbReference>
<dbReference type="SUPFAM" id="SSF46767">
    <property type="entry name" value="Methylated DNA-protein cysteine methyltransferase, C-terminal domain"/>
    <property type="match status" value="1"/>
</dbReference>
<evidence type="ECO:0000259" key="10">
    <source>
        <dbReference type="Pfam" id="PF01035"/>
    </source>
</evidence>
<feature type="active site" description="Nucleophile; methyl group acceptor" evidence="9">
    <location>
        <position position="128"/>
    </location>
</feature>
<comment type="caution">
    <text evidence="12">The sequence shown here is derived from an EMBL/GenBank/DDBJ whole genome shotgun (WGS) entry which is preliminary data.</text>
</comment>
<dbReference type="PANTHER" id="PTHR10815:SF5">
    <property type="entry name" value="METHYLATED-DNA--PROTEIN-CYSTEINE METHYLTRANSFERASE"/>
    <property type="match status" value="1"/>
</dbReference>
<comment type="function">
    <text evidence="9">Involved in the cellular defense against the biological effects of O6-methylguanine (O6-MeG) and O4-methylthymine (O4-MeT) in DNA. Repairs the methylated nucleobase in DNA by stoichiometrically transferring the methyl group to a cysteine residue in the enzyme. This is a suicide reaction: the enzyme is irreversibly inactivated.</text>
</comment>
<dbReference type="GO" id="GO:0005737">
    <property type="term" value="C:cytoplasm"/>
    <property type="evidence" value="ECO:0007669"/>
    <property type="project" value="UniProtKB-SubCell"/>
</dbReference>
<reference evidence="12 13" key="1">
    <citation type="submission" date="2020-08" db="EMBL/GenBank/DDBJ databases">
        <title>Genomic Encyclopedia of Type Strains, Phase IV (KMG-IV): sequencing the most valuable type-strain genomes for metagenomic binning, comparative biology and taxonomic classification.</title>
        <authorList>
            <person name="Goeker M."/>
        </authorList>
    </citation>
    <scope>NUCLEOTIDE SEQUENCE [LARGE SCALE GENOMIC DNA]</scope>
    <source>
        <strain evidence="12 13">DSM 27165</strain>
    </source>
</reference>
<dbReference type="InterPro" id="IPR008332">
    <property type="entry name" value="MethylG_MeTrfase_N"/>
</dbReference>
<keyword evidence="3 9" id="KW-0963">Cytoplasm</keyword>
<dbReference type="GO" id="GO:0006307">
    <property type="term" value="P:DNA alkylation repair"/>
    <property type="evidence" value="ECO:0007669"/>
    <property type="project" value="UniProtKB-UniRule"/>
</dbReference>
<evidence type="ECO:0000313" key="12">
    <source>
        <dbReference type="EMBL" id="MBB5017935.1"/>
    </source>
</evidence>
<sequence length="160" mass="17113">MHYAFISSPLGDMLATANAQGLTGLYFVDQRYYPGVQATWLSQPDHLLFQALAAQLVDYFAGVTAPFDLPLAPIGTPFQQQVWRQLLAIPAGHTWRYGEIACQLGCPQGARAVGAAVGRNPISIVIPCHRVIGSNGSLTGYAGGLPRKQHLLLLEGALTA</sequence>
<feature type="domain" description="Methylguanine DNA methyltransferase ribonuclease-like" evidence="11">
    <location>
        <begin position="1"/>
        <end position="73"/>
    </location>
</feature>
<dbReference type="GO" id="GO:0003908">
    <property type="term" value="F:methylated-DNA-[protein]-cysteine S-methyltransferase activity"/>
    <property type="evidence" value="ECO:0007669"/>
    <property type="project" value="UniProtKB-UniRule"/>
</dbReference>
<dbReference type="PROSITE" id="PS00374">
    <property type="entry name" value="MGMT"/>
    <property type="match status" value="1"/>
</dbReference>
<dbReference type="FunFam" id="1.10.10.10:FF:000214">
    <property type="entry name" value="Methylated-DNA--protein-cysteine methyltransferase"/>
    <property type="match status" value="1"/>
</dbReference>
<protein>
    <recommendedName>
        <fullName evidence="9">Methylated-DNA--protein-cysteine methyltransferase</fullName>
        <ecNumber evidence="9">2.1.1.63</ecNumber>
    </recommendedName>
    <alternativeName>
        <fullName evidence="9">6-O-methylguanine-DNA methyltransferase</fullName>
        <shortName evidence="9">MGMT</shortName>
    </alternativeName>
    <alternativeName>
        <fullName evidence="9">O-6-methylguanine-DNA-alkyltransferase</fullName>
    </alternativeName>
</protein>
<keyword evidence="7 9" id="KW-0234">DNA repair</keyword>
<comment type="catalytic activity">
    <reaction evidence="8 9">
        <text>a 6-O-methyl-2'-deoxyguanosine in DNA + L-cysteinyl-[protein] = S-methyl-L-cysteinyl-[protein] + a 2'-deoxyguanosine in DNA</text>
        <dbReference type="Rhea" id="RHEA:24000"/>
        <dbReference type="Rhea" id="RHEA-COMP:10131"/>
        <dbReference type="Rhea" id="RHEA-COMP:10132"/>
        <dbReference type="Rhea" id="RHEA-COMP:11367"/>
        <dbReference type="Rhea" id="RHEA-COMP:11368"/>
        <dbReference type="ChEBI" id="CHEBI:29950"/>
        <dbReference type="ChEBI" id="CHEBI:82612"/>
        <dbReference type="ChEBI" id="CHEBI:85445"/>
        <dbReference type="ChEBI" id="CHEBI:85448"/>
        <dbReference type="EC" id="2.1.1.63"/>
    </reaction>
</comment>
<comment type="catalytic activity">
    <reaction evidence="1 9">
        <text>a 4-O-methyl-thymidine in DNA + L-cysteinyl-[protein] = a thymidine in DNA + S-methyl-L-cysteinyl-[protein]</text>
        <dbReference type="Rhea" id="RHEA:53428"/>
        <dbReference type="Rhea" id="RHEA-COMP:10131"/>
        <dbReference type="Rhea" id="RHEA-COMP:10132"/>
        <dbReference type="Rhea" id="RHEA-COMP:13555"/>
        <dbReference type="Rhea" id="RHEA-COMP:13556"/>
        <dbReference type="ChEBI" id="CHEBI:29950"/>
        <dbReference type="ChEBI" id="CHEBI:82612"/>
        <dbReference type="ChEBI" id="CHEBI:137386"/>
        <dbReference type="ChEBI" id="CHEBI:137387"/>
        <dbReference type="EC" id="2.1.1.63"/>
    </reaction>
</comment>
<dbReference type="GO" id="GO:0032259">
    <property type="term" value="P:methylation"/>
    <property type="evidence" value="ECO:0007669"/>
    <property type="project" value="UniProtKB-KW"/>
</dbReference>
<dbReference type="SUPFAM" id="SSF53155">
    <property type="entry name" value="Methylated DNA-protein cysteine methyltransferase domain"/>
    <property type="match status" value="1"/>
</dbReference>
<gene>
    <name evidence="12" type="ORF">HNQ59_001220</name>
</gene>
<dbReference type="InterPro" id="IPR014048">
    <property type="entry name" value="MethylDNA_cys_MeTrfase_DNA-bd"/>
</dbReference>